<reference evidence="3" key="1">
    <citation type="journal article" date="2019" name="Int. J. Syst. Evol. Microbiol.">
        <title>The Global Catalogue of Microorganisms (GCM) 10K type strain sequencing project: providing services to taxonomists for standard genome sequencing and annotation.</title>
        <authorList>
            <consortium name="The Broad Institute Genomics Platform"/>
            <consortium name="The Broad Institute Genome Sequencing Center for Infectious Disease"/>
            <person name="Wu L."/>
            <person name="Ma J."/>
        </authorList>
    </citation>
    <scope>NUCLEOTIDE SEQUENCE [LARGE SCALE GENOMIC DNA]</scope>
    <source>
        <strain evidence="3">TBRC 5832</strain>
    </source>
</reference>
<accession>A0ABV8IVM7</accession>
<dbReference type="PROSITE" id="PS51819">
    <property type="entry name" value="VOC"/>
    <property type="match status" value="1"/>
</dbReference>
<dbReference type="Gene3D" id="3.10.180.10">
    <property type="entry name" value="2,3-Dihydroxybiphenyl 1,2-Dioxygenase, domain 1"/>
    <property type="match status" value="1"/>
</dbReference>
<name>A0ABV8IVM7_9ACTN</name>
<proteinExistence type="predicted"/>
<dbReference type="RefSeq" id="WP_378067341.1">
    <property type="nucleotide sequence ID" value="NZ_JBHSBL010000015.1"/>
</dbReference>
<evidence type="ECO:0000313" key="2">
    <source>
        <dbReference type="EMBL" id="MFC4066373.1"/>
    </source>
</evidence>
<comment type="caution">
    <text evidence="2">The sequence shown here is derived from an EMBL/GenBank/DDBJ whole genome shotgun (WGS) entry which is preliminary data.</text>
</comment>
<protein>
    <submittedName>
        <fullName evidence="2">VOC family protein</fullName>
    </submittedName>
</protein>
<evidence type="ECO:0000259" key="1">
    <source>
        <dbReference type="PROSITE" id="PS51819"/>
    </source>
</evidence>
<sequence length="153" mass="17296">MSTLTGNLDLDSDRREPDMLRGLTTTTFFADDMAAARTWYTKVLGTEPYFIRDAGPSHAYLEWRIGDYQHEFGVLDARFAPHRPVERPSGAIVYWAVDDVETTYRHLLTLGAAEHDRPTERGPGFITASVTDPFGNILGIMYNQHYLDVLTKA</sequence>
<gene>
    <name evidence="2" type="ORF">ACFO0C_15680</name>
</gene>
<dbReference type="EMBL" id="JBHSBL010000015">
    <property type="protein sequence ID" value="MFC4066373.1"/>
    <property type="molecule type" value="Genomic_DNA"/>
</dbReference>
<dbReference type="InterPro" id="IPR029068">
    <property type="entry name" value="Glyas_Bleomycin-R_OHBP_Dase"/>
</dbReference>
<evidence type="ECO:0000313" key="3">
    <source>
        <dbReference type="Proteomes" id="UP001595867"/>
    </source>
</evidence>
<dbReference type="SUPFAM" id="SSF54593">
    <property type="entry name" value="Glyoxalase/Bleomycin resistance protein/Dihydroxybiphenyl dioxygenase"/>
    <property type="match status" value="1"/>
</dbReference>
<keyword evidence="3" id="KW-1185">Reference proteome</keyword>
<dbReference type="InterPro" id="IPR037523">
    <property type="entry name" value="VOC_core"/>
</dbReference>
<feature type="domain" description="VOC" evidence="1">
    <location>
        <begin position="22"/>
        <end position="143"/>
    </location>
</feature>
<dbReference type="Pfam" id="PF00903">
    <property type="entry name" value="Glyoxalase"/>
    <property type="match status" value="1"/>
</dbReference>
<organism evidence="2 3">
    <name type="scientific">Actinoplanes subglobosus</name>
    <dbReference type="NCBI Taxonomy" id="1547892"/>
    <lineage>
        <taxon>Bacteria</taxon>
        <taxon>Bacillati</taxon>
        <taxon>Actinomycetota</taxon>
        <taxon>Actinomycetes</taxon>
        <taxon>Micromonosporales</taxon>
        <taxon>Micromonosporaceae</taxon>
        <taxon>Actinoplanes</taxon>
    </lineage>
</organism>
<dbReference type="InterPro" id="IPR004360">
    <property type="entry name" value="Glyas_Fos-R_dOase_dom"/>
</dbReference>
<dbReference type="Proteomes" id="UP001595867">
    <property type="component" value="Unassembled WGS sequence"/>
</dbReference>